<dbReference type="Proteomes" id="UP000777438">
    <property type="component" value="Unassembled WGS sequence"/>
</dbReference>
<organism evidence="1 2">
    <name type="scientific">Thelonectria olida</name>
    <dbReference type="NCBI Taxonomy" id="1576542"/>
    <lineage>
        <taxon>Eukaryota</taxon>
        <taxon>Fungi</taxon>
        <taxon>Dikarya</taxon>
        <taxon>Ascomycota</taxon>
        <taxon>Pezizomycotina</taxon>
        <taxon>Sordariomycetes</taxon>
        <taxon>Hypocreomycetidae</taxon>
        <taxon>Hypocreales</taxon>
        <taxon>Nectriaceae</taxon>
        <taxon>Thelonectria</taxon>
    </lineage>
</organism>
<proteinExistence type="predicted"/>
<accession>A0A9P8W335</accession>
<dbReference type="AlphaFoldDB" id="A0A9P8W335"/>
<evidence type="ECO:0000313" key="1">
    <source>
        <dbReference type="EMBL" id="KAH6888488.1"/>
    </source>
</evidence>
<dbReference type="EMBL" id="JAGPYM010000012">
    <property type="protein sequence ID" value="KAH6888488.1"/>
    <property type="molecule type" value="Genomic_DNA"/>
</dbReference>
<evidence type="ECO:0000313" key="2">
    <source>
        <dbReference type="Proteomes" id="UP000777438"/>
    </source>
</evidence>
<name>A0A9P8W335_9HYPO</name>
<comment type="caution">
    <text evidence="1">The sequence shown here is derived from an EMBL/GenBank/DDBJ whole genome shotgun (WGS) entry which is preliminary data.</text>
</comment>
<sequence>MGRRTRDDKFGNEFTFVGETVPKSTKTDAQVEEEVVSFLRGLPQGEEDWDNNKPETEEDLLELRKGLTLSVSFSNDQHYSRQDRAEWTWTQLLEEYANHMAHVHPVDGLERQMYEFVFTGLCSIGLKVYYMDMRQVDKIMSTALRDSGNMLSKKRMGVPKYIEMLNVLDSYLMGERAHEIPMRRKTWLNRAPCFSPRHFTVLIDYITGVRKDDKFLPYMPRKIFPSGNLRIVDIIFETCGGELRAVPQPLVRHRLTPPSSWRPMTLKDVKEFLCLPRRMDTHYDLHGEYTVDPERAESTIVNIRGVRETTAWNYDDSTSNVLEVMDDLPRAVPVWR</sequence>
<protein>
    <submittedName>
        <fullName evidence="1">Uncharacterized protein</fullName>
    </submittedName>
</protein>
<keyword evidence="2" id="KW-1185">Reference proteome</keyword>
<gene>
    <name evidence="1" type="ORF">B0T10DRAFT_55266</name>
</gene>
<reference evidence="1 2" key="1">
    <citation type="journal article" date="2021" name="Nat. Commun.">
        <title>Genetic determinants of endophytism in the Arabidopsis root mycobiome.</title>
        <authorList>
            <person name="Mesny F."/>
            <person name="Miyauchi S."/>
            <person name="Thiergart T."/>
            <person name="Pickel B."/>
            <person name="Atanasova L."/>
            <person name="Karlsson M."/>
            <person name="Huettel B."/>
            <person name="Barry K.W."/>
            <person name="Haridas S."/>
            <person name="Chen C."/>
            <person name="Bauer D."/>
            <person name="Andreopoulos W."/>
            <person name="Pangilinan J."/>
            <person name="LaButti K."/>
            <person name="Riley R."/>
            <person name="Lipzen A."/>
            <person name="Clum A."/>
            <person name="Drula E."/>
            <person name="Henrissat B."/>
            <person name="Kohler A."/>
            <person name="Grigoriev I.V."/>
            <person name="Martin F.M."/>
            <person name="Hacquard S."/>
        </authorList>
    </citation>
    <scope>NUCLEOTIDE SEQUENCE [LARGE SCALE GENOMIC DNA]</scope>
    <source>
        <strain evidence="1 2">MPI-CAGE-CH-0241</strain>
    </source>
</reference>